<proteinExistence type="predicted"/>
<gene>
    <name evidence="1" type="ORF">UFOPK2996_00582</name>
    <name evidence="2" type="ORF">UFOPK3317_00373</name>
    <name evidence="3" type="ORF">UFOPK3974_00908</name>
    <name evidence="4" type="ORF">UFOPK4071_00983</name>
</gene>
<accession>A0A6J6X8D4</accession>
<evidence type="ECO:0000313" key="2">
    <source>
        <dbReference type="EMBL" id="CAB4860343.1"/>
    </source>
</evidence>
<dbReference type="Gene3D" id="1.10.1220.10">
    <property type="entry name" value="Met repressor-like"/>
    <property type="match status" value="1"/>
</dbReference>
<evidence type="ECO:0000313" key="4">
    <source>
        <dbReference type="EMBL" id="CAB5016065.1"/>
    </source>
</evidence>
<dbReference type="GO" id="GO:0006355">
    <property type="term" value="P:regulation of DNA-templated transcription"/>
    <property type="evidence" value="ECO:0007669"/>
    <property type="project" value="InterPro"/>
</dbReference>
<dbReference type="EMBL" id="CAFBPF010000123">
    <property type="protein sequence ID" value="CAB5016065.1"/>
    <property type="molecule type" value="Genomic_DNA"/>
</dbReference>
<dbReference type="InterPro" id="IPR010985">
    <property type="entry name" value="Ribbon_hlx_hlx"/>
</dbReference>
<dbReference type="EMBL" id="CAFBOR010000120">
    <property type="protein sequence ID" value="CAB4990531.1"/>
    <property type="molecule type" value="Genomic_DNA"/>
</dbReference>
<dbReference type="InterPro" id="IPR013321">
    <property type="entry name" value="Arc_rbn_hlx_hlx"/>
</dbReference>
<evidence type="ECO:0000313" key="1">
    <source>
        <dbReference type="EMBL" id="CAB4792619.1"/>
    </source>
</evidence>
<organism evidence="1">
    <name type="scientific">freshwater metagenome</name>
    <dbReference type="NCBI Taxonomy" id="449393"/>
    <lineage>
        <taxon>unclassified sequences</taxon>
        <taxon>metagenomes</taxon>
        <taxon>ecological metagenomes</taxon>
    </lineage>
</organism>
<dbReference type="AlphaFoldDB" id="A0A6J6X8D4"/>
<dbReference type="SUPFAM" id="SSF47598">
    <property type="entry name" value="Ribbon-helix-helix"/>
    <property type="match status" value="1"/>
</dbReference>
<name>A0A6J6X8D4_9ZZZZ</name>
<evidence type="ECO:0000313" key="3">
    <source>
        <dbReference type="EMBL" id="CAB4990531.1"/>
    </source>
</evidence>
<dbReference type="EMBL" id="CAFAAH010000058">
    <property type="protein sequence ID" value="CAB4792619.1"/>
    <property type="molecule type" value="Genomic_DNA"/>
</dbReference>
<protein>
    <submittedName>
        <fullName evidence="1">Unannotated protein</fullName>
    </submittedName>
</protein>
<dbReference type="EMBL" id="CAFBLK010000046">
    <property type="protein sequence ID" value="CAB4860343.1"/>
    <property type="molecule type" value="Genomic_DNA"/>
</dbReference>
<sequence>MTKNLTVRLPDDLAADAEALARIEGQSVNETVKQALVESLERRSKDPKFKARVQKIINEDRELLERLAK</sequence>
<reference evidence="1" key="1">
    <citation type="submission" date="2020-05" db="EMBL/GenBank/DDBJ databases">
        <authorList>
            <person name="Chiriac C."/>
            <person name="Salcher M."/>
            <person name="Ghai R."/>
            <person name="Kavagutti S V."/>
        </authorList>
    </citation>
    <scope>NUCLEOTIDE SEQUENCE</scope>
</reference>